<accession>A0A933L588</accession>
<dbReference type="EMBL" id="JACRAF010000064">
    <property type="protein sequence ID" value="MBI4923881.1"/>
    <property type="molecule type" value="Genomic_DNA"/>
</dbReference>
<comment type="caution">
    <text evidence="2">The sequence shown here is derived from an EMBL/GenBank/DDBJ whole genome shotgun (WGS) entry which is preliminary data.</text>
</comment>
<dbReference type="AlphaFoldDB" id="A0A933L588"/>
<dbReference type="InterPro" id="IPR002477">
    <property type="entry name" value="Peptidoglycan-bd-like"/>
</dbReference>
<evidence type="ECO:0000313" key="2">
    <source>
        <dbReference type="EMBL" id="MBI4923881.1"/>
    </source>
</evidence>
<dbReference type="Pfam" id="PF01471">
    <property type="entry name" value="PG_binding_1"/>
    <property type="match status" value="2"/>
</dbReference>
<organism evidence="2 3">
    <name type="scientific">Devosia nanyangense</name>
    <dbReference type="NCBI Taxonomy" id="1228055"/>
    <lineage>
        <taxon>Bacteria</taxon>
        <taxon>Pseudomonadati</taxon>
        <taxon>Pseudomonadota</taxon>
        <taxon>Alphaproteobacteria</taxon>
        <taxon>Hyphomicrobiales</taxon>
        <taxon>Devosiaceae</taxon>
        <taxon>Devosia</taxon>
    </lineage>
</organism>
<dbReference type="Proteomes" id="UP000782610">
    <property type="component" value="Unassembled WGS sequence"/>
</dbReference>
<name>A0A933L588_9HYPH</name>
<dbReference type="InterPro" id="IPR036366">
    <property type="entry name" value="PGBDSf"/>
</dbReference>
<dbReference type="SUPFAM" id="SSF47090">
    <property type="entry name" value="PGBD-like"/>
    <property type="match status" value="2"/>
</dbReference>
<gene>
    <name evidence="2" type="ORF">HY834_19280</name>
</gene>
<sequence>MTVEAFSSLPFQAGGAVAAAAGRTVLWAVAAYMRQPLRNTAVATLIGLSSMAGSNALYKQAHHHPAPLFGSFSTEKQVAKADIAPVMPAARPKKLTLSKLSTETTGSVAPAAAVDRVIGNADVIELQRKLTAFKLFDGTVDGLFGPRTARAIKAFEQMIGRTPRGLLTPEIIELIKATPITAEPEKLALTPPTAAKTAPAVTETVAPLALAEPEKPLAAAAKPLPAPAPLLATPAETVTETAATPPAAVATTDPSPALALDVAGDMAEDAIGALASGVTTMAMTSTASVPTRTVQTIAVKVTPPAPAQTMPAELTPSAESPAVPDDTQIVGAVQRGLSSLGFLHGEIDGVAGEATAKAIRNFEVYYNYDVTGRITPGLVKLLVQNGASI</sequence>
<evidence type="ECO:0000259" key="1">
    <source>
        <dbReference type="Pfam" id="PF01471"/>
    </source>
</evidence>
<feature type="domain" description="Peptidoglycan binding-like" evidence="1">
    <location>
        <begin position="121"/>
        <end position="172"/>
    </location>
</feature>
<proteinExistence type="predicted"/>
<dbReference type="Gene3D" id="1.10.101.10">
    <property type="entry name" value="PGBD-like superfamily/PGBD"/>
    <property type="match status" value="2"/>
</dbReference>
<feature type="domain" description="Peptidoglycan binding-like" evidence="1">
    <location>
        <begin position="330"/>
        <end position="381"/>
    </location>
</feature>
<reference evidence="2" key="1">
    <citation type="submission" date="2020-07" db="EMBL/GenBank/DDBJ databases">
        <title>Huge and variable diversity of episymbiotic CPR bacteria and DPANN archaea in groundwater ecosystems.</title>
        <authorList>
            <person name="He C.Y."/>
            <person name="Keren R."/>
            <person name="Whittaker M."/>
            <person name="Farag I.F."/>
            <person name="Doudna J."/>
            <person name="Cate J.H.D."/>
            <person name="Banfield J.F."/>
        </authorList>
    </citation>
    <scope>NUCLEOTIDE SEQUENCE</scope>
    <source>
        <strain evidence="2">NC_groundwater_1586_Pr3_B-0.1um_66_15</strain>
    </source>
</reference>
<protein>
    <submittedName>
        <fullName evidence="2">Peptidoglycan-binding protein</fullName>
    </submittedName>
</protein>
<evidence type="ECO:0000313" key="3">
    <source>
        <dbReference type="Proteomes" id="UP000782610"/>
    </source>
</evidence>
<dbReference type="InterPro" id="IPR036365">
    <property type="entry name" value="PGBD-like_sf"/>
</dbReference>